<dbReference type="InterPro" id="IPR011009">
    <property type="entry name" value="Kinase-like_dom_sf"/>
</dbReference>
<reference evidence="4" key="2">
    <citation type="submission" date="2023-11" db="UniProtKB">
        <authorList>
            <consortium name="WormBaseParasite"/>
        </authorList>
    </citation>
    <scope>IDENTIFICATION</scope>
</reference>
<dbReference type="GO" id="GO:0004674">
    <property type="term" value="F:protein serine/threonine kinase activity"/>
    <property type="evidence" value="ECO:0007669"/>
    <property type="project" value="TreeGrafter"/>
</dbReference>
<dbReference type="GO" id="GO:0005524">
    <property type="term" value="F:ATP binding"/>
    <property type="evidence" value="ECO:0007669"/>
    <property type="project" value="InterPro"/>
</dbReference>
<feature type="region of interest" description="Disordered" evidence="1">
    <location>
        <begin position="1"/>
        <end position="24"/>
    </location>
</feature>
<name>A0AA85EUJ6_9TREM</name>
<feature type="compositionally biased region" description="Basic residues" evidence="1">
    <location>
        <begin position="8"/>
        <end position="18"/>
    </location>
</feature>
<dbReference type="PROSITE" id="PS50011">
    <property type="entry name" value="PROTEIN_KINASE_DOM"/>
    <property type="match status" value="1"/>
</dbReference>
<dbReference type="WBParaSite" id="SRDH1_24440.1">
    <property type="protein sequence ID" value="SRDH1_24440.1"/>
    <property type="gene ID" value="SRDH1_24440"/>
</dbReference>
<evidence type="ECO:0000313" key="4">
    <source>
        <dbReference type="WBParaSite" id="SRDH1_24440.1"/>
    </source>
</evidence>
<keyword evidence="3" id="KW-1185">Reference proteome</keyword>
<proteinExistence type="predicted"/>
<dbReference type="InterPro" id="IPR000719">
    <property type="entry name" value="Prot_kinase_dom"/>
</dbReference>
<reference evidence="3" key="1">
    <citation type="submission" date="2022-06" db="EMBL/GenBank/DDBJ databases">
        <authorList>
            <person name="Berger JAMES D."/>
            <person name="Berger JAMES D."/>
        </authorList>
    </citation>
    <scope>NUCLEOTIDE SEQUENCE [LARGE SCALE GENOMIC DNA]</scope>
</reference>
<accession>A0AA85EUJ6</accession>
<evidence type="ECO:0000313" key="3">
    <source>
        <dbReference type="Proteomes" id="UP000050792"/>
    </source>
</evidence>
<evidence type="ECO:0000256" key="1">
    <source>
        <dbReference type="SAM" id="MobiDB-lite"/>
    </source>
</evidence>
<dbReference type="AlphaFoldDB" id="A0AA85EUJ6"/>
<dbReference type="InterPro" id="IPR051681">
    <property type="entry name" value="Ser/Thr_Kinases-Pseudokinases"/>
</dbReference>
<organism evidence="3 4">
    <name type="scientific">Schistosoma rodhaini</name>
    <dbReference type="NCBI Taxonomy" id="6188"/>
    <lineage>
        <taxon>Eukaryota</taxon>
        <taxon>Metazoa</taxon>
        <taxon>Spiralia</taxon>
        <taxon>Lophotrochozoa</taxon>
        <taxon>Platyhelminthes</taxon>
        <taxon>Trematoda</taxon>
        <taxon>Digenea</taxon>
        <taxon>Strigeidida</taxon>
        <taxon>Schistosomatoidea</taxon>
        <taxon>Schistosomatidae</taxon>
        <taxon>Schistosoma</taxon>
    </lineage>
</organism>
<protein>
    <recommendedName>
        <fullName evidence="2">Protein kinase domain-containing protein</fullName>
    </recommendedName>
</protein>
<evidence type="ECO:0000259" key="2">
    <source>
        <dbReference type="PROSITE" id="PS50011"/>
    </source>
</evidence>
<dbReference type="Proteomes" id="UP000050792">
    <property type="component" value="Unassembled WGS sequence"/>
</dbReference>
<dbReference type="PANTHER" id="PTHR44329:SF253">
    <property type="entry name" value="KINASE SUPPRESSOR OF RAS 2"/>
    <property type="match status" value="1"/>
</dbReference>
<dbReference type="Gene3D" id="3.30.200.20">
    <property type="entry name" value="Phosphorylase Kinase, domain 1"/>
    <property type="match status" value="1"/>
</dbReference>
<dbReference type="Pfam" id="PF07714">
    <property type="entry name" value="PK_Tyr_Ser-Thr"/>
    <property type="match status" value="2"/>
</dbReference>
<dbReference type="Gene3D" id="1.10.510.10">
    <property type="entry name" value="Transferase(Phosphotransferase) domain 1"/>
    <property type="match status" value="2"/>
</dbReference>
<dbReference type="SUPFAM" id="SSF56112">
    <property type="entry name" value="Protein kinase-like (PK-like)"/>
    <property type="match status" value="2"/>
</dbReference>
<sequence>MLSVGQTKTKKPIHRSRSLKNEKHSKIFNESDKNNHDNVHISKRTSKSVTRLPYRSRNYQLNEIQFQSNLHCTNDTKQNNHDELQFSESVTPLSIITSTTTITSPLYYSKFRNHKLFTCEKMEGGTLSSGSSLLLSSSSSSSSSSTTTTTTTPSPKLYSSNGYFFTPNPILCNNEHLNLSIKDSLQLDSSNDIVNNSECVGSSSVIHNIKSIFNRFVDSLRNRNNFILSNSISNSNNSGNSNNNHRNISNTVKINANCDKISTDKLNRLQIPWLTKFTTQEQNRVQQAYTPTSTFITDGASIGMTSVNCTDVIGKHRKPNSFNRPKEDRIQDSIIVHEQNNEICNKQHLIIDNVKAFNQSEPTTQAQYTNTTRDVIQSKENRRRQPDRISCFTTHSSYFCHIHELNPSKTCHNNHQLYPCHSNCNHYHNENSLLPNISSNFNPLKSTIKDNSKLPYRSNTFHIKSSNTNNPVKLKHTTSSHYHYVKHCSPSLNPHYIPVHRMMSSSPPFTLKHLSTIRNMYEQYEYSTKVNHKNYIIHNEISNIDDQSESDFSSPQLSPCDRPRFYSSNMILLKPPNHHPCMKLKYITEQILLAKSVFDVNQLKKRSNSWSVHRGFNLNSSKCERSSNLESEDEFSTCGTGRPSDCEFNIPFNDIKLLRCLEKGERKAIYKGQWHGEVDVHIFEDLSLIERKRFWQDVTRLMMTRHENIALFMGVCVDPPNYAIVTSASKGVSLYNKLHIKREKLSFTMRIYLLRQLANAMTYLHSRNNPIVIRRLSSKNIFLKPKMNLYLMDYSMVDCDYQIPDHVPIPLDGVKYIAPELLLNIKKAIEKLCKNNCQSTLKEPKLINTPGYLHNKPHTSIHLFNIHKSRLHYNLTTMKSSIYNPQYINLFKSWSDLSKTIDYPQLIKYISLPNIYLSEHISMYPNEMSKNDKSIQSISPRKVSFIKTIREFISRSEQKKLLFKCVHIPVTEFTTFSDIFAFGTIIFEINTRCYPYEELDLCHCIKYLLDGQRDDGRAYCIPTYMKILMCKCWSNDPSKRPSMTKITQELTESHGLNRRKNSDPVH</sequence>
<dbReference type="InterPro" id="IPR001245">
    <property type="entry name" value="Ser-Thr/Tyr_kinase_cat_dom"/>
</dbReference>
<feature type="domain" description="Protein kinase" evidence="2">
    <location>
        <begin position="655"/>
        <end position="1057"/>
    </location>
</feature>
<dbReference type="PANTHER" id="PTHR44329">
    <property type="entry name" value="SERINE/THREONINE-PROTEIN KINASE TNNI3K-RELATED"/>
    <property type="match status" value="1"/>
</dbReference>